<keyword evidence="2" id="KW-1185">Reference proteome</keyword>
<reference evidence="1 2" key="1">
    <citation type="submission" date="2016-10" db="EMBL/GenBank/DDBJ databases">
        <authorList>
            <person name="de Groot N.N."/>
        </authorList>
    </citation>
    <scope>NUCLEOTIDE SEQUENCE [LARGE SCALE GENOMIC DNA]</scope>
    <source>
        <strain evidence="1 2">DSM 21001</strain>
    </source>
</reference>
<dbReference type="Proteomes" id="UP000199024">
    <property type="component" value="Unassembled WGS sequence"/>
</dbReference>
<proteinExistence type="predicted"/>
<dbReference type="EMBL" id="FOZL01000001">
    <property type="protein sequence ID" value="SFS18640.1"/>
    <property type="molecule type" value="Genomic_DNA"/>
</dbReference>
<name>A0A1I6MSD3_9BACT</name>
<accession>A0A1I6MSD3</accession>
<evidence type="ECO:0000313" key="1">
    <source>
        <dbReference type="EMBL" id="SFS18640.1"/>
    </source>
</evidence>
<protein>
    <submittedName>
        <fullName evidence="1">Uncharacterized protein</fullName>
    </submittedName>
</protein>
<dbReference type="AlphaFoldDB" id="A0A1I6MSD3"/>
<sequence>MFNLLLALAVLLLVAVPCILTGNDAPVARR</sequence>
<gene>
    <name evidence="1" type="ORF">SAMN05421771_3521</name>
</gene>
<organism evidence="1 2">
    <name type="scientific">Granulicella pectinivorans</name>
    <dbReference type="NCBI Taxonomy" id="474950"/>
    <lineage>
        <taxon>Bacteria</taxon>
        <taxon>Pseudomonadati</taxon>
        <taxon>Acidobacteriota</taxon>
        <taxon>Terriglobia</taxon>
        <taxon>Terriglobales</taxon>
        <taxon>Acidobacteriaceae</taxon>
        <taxon>Granulicella</taxon>
    </lineage>
</organism>
<dbReference type="STRING" id="474950.SAMN05421771_3521"/>
<evidence type="ECO:0000313" key="2">
    <source>
        <dbReference type="Proteomes" id="UP000199024"/>
    </source>
</evidence>